<evidence type="ECO:0000259" key="10">
    <source>
        <dbReference type="SMART" id="SM00478"/>
    </source>
</evidence>
<dbReference type="EMBL" id="KK208899">
    <property type="protein sequence ID" value="EZF71272.1"/>
    <property type="molecule type" value="Genomic_DNA"/>
</dbReference>
<keyword evidence="4 8" id="KW-0234">DNA repair</keyword>
<dbReference type="GO" id="GO:0003677">
    <property type="term" value="F:DNA binding"/>
    <property type="evidence" value="ECO:0007669"/>
    <property type="project" value="UniProtKB-UniRule"/>
</dbReference>
<dbReference type="InterPro" id="IPR000445">
    <property type="entry name" value="HhH_motif"/>
</dbReference>
<comment type="similarity">
    <text evidence="1 8">Belongs to the Nth/MutY family.</text>
</comment>
<evidence type="ECO:0000256" key="1">
    <source>
        <dbReference type="ARBA" id="ARBA00008343"/>
    </source>
</evidence>
<comment type="subcellular location">
    <subcellularLocation>
        <location evidence="8">Nucleus</location>
    </subcellularLocation>
    <subcellularLocation>
        <location evidence="8">Mitochondrion</location>
    </subcellularLocation>
</comment>
<dbReference type="PANTHER" id="PTHR43286">
    <property type="entry name" value="ENDONUCLEASE III-LIKE PROTEIN 1"/>
    <property type="match status" value="1"/>
</dbReference>
<comment type="caution">
    <text evidence="8">Lacks conserved residue(s) required for the propagation of feature annotation.</text>
</comment>
<keyword evidence="5 8" id="KW-0456">Lyase</keyword>
<feature type="region of interest" description="Disordered" evidence="9">
    <location>
        <begin position="18"/>
        <end position="100"/>
    </location>
</feature>
<dbReference type="GO" id="GO:0005739">
    <property type="term" value="C:mitochondrion"/>
    <property type="evidence" value="ECO:0007669"/>
    <property type="project" value="UniProtKB-SubCell"/>
</dbReference>
<dbReference type="AlphaFoldDB" id="A0A022XKR1"/>
<dbReference type="OrthoDB" id="2099276at2759"/>
<dbReference type="Proteomes" id="UP000023623">
    <property type="component" value="Unassembled WGS sequence"/>
</dbReference>
<dbReference type="GO" id="GO:0006285">
    <property type="term" value="P:base-excision repair, AP site formation"/>
    <property type="evidence" value="ECO:0007669"/>
    <property type="project" value="UniProtKB-UniRule"/>
</dbReference>
<dbReference type="GO" id="GO:0000703">
    <property type="term" value="F:oxidized pyrimidine nucleobase lesion DNA N-glycosylase activity"/>
    <property type="evidence" value="ECO:0007669"/>
    <property type="project" value="UniProtKB-UniRule"/>
</dbReference>
<organism evidence="11 12">
    <name type="scientific">Trichophyton soudanense CBS 452.61</name>
    <dbReference type="NCBI Taxonomy" id="1215331"/>
    <lineage>
        <taxon>Eukaryota</taxon>
        <taxon>Fungi</taxon>
        <taxon>Dikarya</taxon>
        <taxon>Ascomycota</taxon>
        <taxon>Pezizomycotina</taxon>
        <taxon>Eurotiomycetes</taxon>
        <taxon>Eurotiomycetidae</taxon>
        <taxon>Onygenales</taxon>
        <taxon>Arthrodermataceae</taxon>
        <taxon>Trichophyton</taxon>
    </lineage>
</organism>
<dbReference type="Gene3D" id="1.10.340.30">
    <property type="entry name" value="Hypothetical protein, domain 2"/>
    <property type="match status" value="1"/>
</dbReference>
<dbReference type="GO" id="GO:0140078">
    <property type="term" value="F:class I DNA-(apurinic or apyrimidinic site) endonuclease activity"/>
    <property type="evidence" value="ECO:0007669"/>
    <property type="project" value="UniProtKB-EC"/>
</dbReference>
<dbReference type="HOGENOM" id="CLU_012862_4_1_1"/>
<keyword evidence="8" id="KW-0539">Nucleus</keyword>
<dbReference type="InterPro" id="IPR004036">
    <property type="entry name" value="Endonuclease-III-like_CS2"/>
</dbReference>
<dbReference type="InterPro" id="IPR003265">
    <property type="entry name" value="HhH-GPD_domain"/>
</dbReference>
<keyword evidence="6 8" id="KW-0326">Glycosidase</keyword>
<dbReference type="HAMAP" id="MF_03183">
    <property type="entry name" value="Endonuclease_III_Nth"/>
    <property type="match status" value="1"/>
</dbReference>
<dbReference type="EC" id="4.2.99.18" evidence="8"/>
<feature type="compositionally biased region" description="Basic and acidic residues" evidence="9">
    <location>
        <begin position="74"/>
        <end position="85"/>
    </location>
</feature>
<evidence type="ECO:0000313" key="12">
    <source>
        <dbReference type="Proteomes" id="UP000023623"/>
    </source>
</evidence>
<dbReference type="CDD" id="cd00056">
    <property type="entry name" value="ENDO3c"/>
    <property type="match status" value="1"/>
</dbReference>
<keyword evidence="8" id="KW-0496">Mitochondrion</keyword>
<dbReference type="FunFam" id="1.10.340.30:FF:000014">
    <property type="entry name" value="Endonuclease III homolog"/>
    <property type="match status" value="1"/>
</dbReference>
<feature type="domain" description="HhH-GPD" evidence="10">
    <location>
        <begin position="209"/>
        <end position="364"/>
    </location>
</feature>
<comment type="function">
    <text evidence="8">Bifunctional DNA N-glycosylase with associated apurinic/apyrimidinic (AP) lyase function that catalyzes the first step in base excision repair (BER), the primary repair pathway for the repair of oxidative DNA damage. The DNA N-glycosylase activity releases the damaged DNA base from DNA by cleaving the N-glycosidic bond, leaving an AP site. The AP lyase activity cleaves the phosphodiester bond 3' to the AP site by a beta-elimination. Primarily recognizes and repairs oxidative base damage of pyrimidines.</text>
</comment>
<dbReference type="Gene3D" id="1.10.1670.10">
    <property type="entry name" value="Helix-hairpin-Helix base-excision DNA repair enzymes (C-terminal)"/>
    <property type="match status" value="1"/>
</dbReference>
<gene>
    <name evidence="8" type="primary">NTH1</name>
    <name evidence="11" type="ORF">H105_06477</name>
</gene>
<evidence type="ECO:0000256" key="8">
    <source>
        <dbReference type="HAMAP-Rule" id="MF_03183"/>
    </source>
</evidence>
<dbReference type="PROSITE" id="PS01155">
    <property type="entry name" value="ENDONUCLEASE_III_2"/>
    <property type="match status" value="1"/>
</dbReference>
<evidence type="ECO:0000256" key="7">
    <source>
        <dbReference type="ARBA" id="ARBA00044632"/>
    </source>
</evidence>
<dbReference type="InterPro" id="IPR023170">
    <property type="entry name" value="HhH_base_excis_C"/>
</dbReference>
<dbReference type="InterPro" id="IPR030841">
    <property type="entry name" value="NTH1"/>
</dbReference>
<accession>A0A022XKR1</accession>
<evidence type="ECO:0000256" key="2">
    <source>
        <dbReference type="ARBA" id="ARBA00022763"/>
    </source>
</evidence>
<reference evidence="11 12" key="1">
    <citation type="submission" date="2014-02" db="EMBL/GenBank/DDBJ databases">
        <title>The Genome Sequence of Trichophyton rubrum (morphotype soudanense) CBS 452.61.</title>
        <authorList>
            <consortium name="The Broad Institute Genomics Platform"/>
            <person name="Cuomo C.A."/>
            <person name="White T.C."/>
            <person name="Graser Y."/>
            <person name="Martinez-Rossi N."/>
            <person name="Heitman J."/>
            <person name="Young S.K."/>
            <person name="Zeng Q."/>
            <person name="Gargeya S."/>
            <person name="Abouelleil A."/>
            <person name="Alvarado L."/>
            <person name="Chapman S.B."/>
            <person name="Gainer-Dewar J."/>
            <person name="Goldberg J."/>
            <person name="Griggs A."/>
            <person name="Gujja S."/>
            <person name="Hansen M."/>
            <person name="Howarth C."/>
            <person name="Imamovic A."/>
            <person name="Larimer J."/>
            <person name="Martinez D."/>
            <person name="Murphy C."/>
            <person name="Pearson M.D."/>
            <person name="Persinoti G."/>
            <person name="Poon T."/>
            <person name="Priest M."/>
            <person name="Roberts A.D."/>
            <person name="Saif S."/>
            <person name="Shea T.D."/>
            <person name="Sykes S.N."/>
            <person name="Wortman J."/>
            <person name="Nusbaum C."/>
            <person name="Birren B."/>
        </authorList>
    </citation>
    <scope>NUCLEOTIDE SEQUENCE [LARGE SCALE GENOMIC DNA]</scope>
    <source>
        <strain evidence="11 12">CBS 452.61</strain>
    </source>
</reference>
<dbReference type="InterPro" id="IPR011257">
    <property type="entry name" value="DNA_glycosylase"/>
</dbReference>
<dbReference type="PANTHER" id="PTHR43286:SF1">
    <property type="entry name" value="ENDONUCLEASE III-LIKE PROTEIN 1"/>
    <property type="match status" value="1"/>
</dbReference>
<keyword evidence="3 8" id="KW-0378">Hydrolase</keyword>
<keyword evidence="12" id="KW-1185">Reference proteome</keyword>
<evidence type="ECO:0000256" key="6">
    <source>
        <dbReference type="ARBA" id="ARBA00023295"/>
    </source>
</evidence>
<dbReference type="Pfam" id="PF00633">
    <property type="entry name" value="HHH"/>
    <property type="match status" value="1"/>
</dbReference>
<evidence type="ECO:0000313" key="11">
    <source>
        <dbReference type="EMBL" id="EZF71272.1"/>
    </source>
</evidence>
<dbReference type="SMART" id="SM00478">
    <property type="entry name" value="ENDO3c"/>
    <property type="match status" value="1"/>
</dbReference>
<name>A0A022XKR1_TRISD</name>
<dbReference type="GO" id="GO:0006289">
    <property type="term" value="P:nucleotide-excision repair"/>
    <property type="evidence" value="ECO:0007669"/>
    <property type="project" value="TreeGrafter"/>
</dbReference>
<dbReference type="GO" id="GO:0005634">
    <property type="term" value="C:nucleus"/>
    <property type="evidence" value="ECO:0007669"/>
    <property type="project" value="UniProtKB-SubCell"/>
</dbReference>
<comment type="catalytic activity">
    <reaction evidence="7 8">
        <text>2'-deoxyribonucleotide-(2'-deoxyribose 5'-phosphate)-2'-deoxyribonucleotide-DNA = a 3'-end 2'-deoxyribonucleotide-(2,3-dehydro-2,3-deoxyribose 5'-phosphate)-DNA + a 5'-end 5'-phospho-2'-deoxyribonucleoside-DNA + H(+)</text>
        <dbReference type="Rhea" id="RHEA:66592"/>
        <dbReference type="Rhea" id="RHEA-COMP:13180"/>
        <dbReference type="Rhea" id="RHEA-COMP:16897"/>
        <dbReference type="Rhea" id="RHEA-COMP:17067"/>
        <dbReference type="ChEBI" id="CHEBI:15378"/>
        <dbReference type="ChEBI" id="CHEBI:136412"/>
        <dbReference type="ChEBI" id="CHEBI:157695"/>
        <dbReference type="ChEBI" id="CHEBI:167181"/>
        <dbReference type="EC" id="4.2.99.18"/>
    </reaction>
</comment>
<dbReference type="SUPFAM" id="SSF48150">
    <property type="entry name" value="DNA-glycosylase"/>
    <property type="match status" value="1"/>
</dbReference>
<protein>
    <recommendedName>
        <fullName evidence="8">Endonuclease III homolog</fullName>
        <ecNumber evidence="8">3.2.2.-</ecNumber>
        <ecNumber evidence="8">4.2.99.18</ecNumber>
    </recommendedName>
    <alternativeName>
        <fullName evidence="8">Bifunctional DNA N-glycosylase/DNA-(apurinic or apyrimidinic site) lyase</fullName>
        <shortName evidence="8">DNA glycosylase/AP lyase</shortName>
    </alternativeName>
</protein>
<evidence type="ECO:0000256" key="9">
    <source>
        <dbReference type="SAM" id="MobiDB-lite"/>
    </source>
</evidence>
<evidence type="ECO:0000256" key="5">
    <source>
        <dbReference type="ARBA" id="ARBA00023239"/>
    </source>
</evidence>
<evidence type="ECO:0000256" key="4">
    <source>
        <dbReference type="ARBA" id="ARBA00023204"/>
    </source>
</evidence>
<dbReference type="Pfam" id="PF00730">
    <property type="entry name" value="HhH-GPD"/>
    <property type="match status" value="1"/>
</dbReference>
<evidence type="ECO:0000256" key="3">
    <source>
        <dbReference type="ARBA" id="ARBA00022801"/>
    </source>
</evidence>
<proteinExistence type="inferred from homology"/>
<sequence length="469" mass="52794">MFRLLEASEMPRLWLGGGFSRQQIDGRGKQQPAAQDGRRRDEEEEKEDGMRTSRVSWEAAKVAESLTSRRRAVKREEEPVKKEEDASSGLSSPPTTDIEDLLTATRKRKRAATRAGRAVKAEDSIVKTVKSVKDEPGIDIKGPPNWQAVYETVKRMRERNPTAPVDTMGCSELYWRSSSPRDRRFHTLIALMLSSQTKDTVTAATMLRLHTQLTDETSDNPVAEVWDRDHQKTTSTLTLENMLAVSPERLNELIRAVGFHNNKTRYIKATAEILRDQFDSDIPSTVEGLISLPGVGPKMAYLCMSSAWNKHEGIGVDVHVHRITNLWGWNKTKTPEATRAALESWLPRDKWHEINKLLVGLGQTVCLPVGRRCTECDLSGTGLCIAEIKGKSKSTRKRISPVKTDKEEDIDFPEVESKIDVKVDKEEDIDLPDVSKDADLPEVEDTKSNIKLSIKEGVEDSKIRIKLET</sequence>
<dbReference type="EC" id="3.2.2.-" evidence="8"/>
<keyword evidence="2 8" id="KW-0227">DNA damage</keyword>